<sequence length="242" mass="27488">MKSYPIQVRESRSWERNARRQRRTQAGNAKAFSLRGAGSPSLRAVYVKKKRRIRRRLRAARRAAVIFAAILIAAAIICKIMAAEEPVEEIQQETEAGELPHKATEPERVQQEPIQETQSGSGNSRNEYLLARLAMAEAEGESIEGKAMVIRVVLNREESSAFPDTIEEVIFEDGQFTPVENGRFNRVEPNAECWAALDMVLIDGWDESEGALYFEAVYNGENTWHSENLEYIKTVGNHNFYR</sequence>
<name>A0A3A9AWW2_9FIRM</name>
<evidence type="ECO:0000256" key="2">
    <source>
        <dbReference type="SAM" id="Phobius"/>
    </source>
</evidence>
<comment type="caution">
    <text evidence="4">The sequence shown here is derived from an EMBL/GenBank/DDBJ whole genome shotgun (WGS) entry which is preliminary data.</text>
</comment>
<dbReference type="Gene3D" id="1.10.10.2520">
    <property type="entry name" value="Cell wall hydrolase SleB, domain 1"/>
    <property type="match status" value="1"/>
</dbReference>
<evidence type="ECO:0000313" key="5">
    <source>
        <dbReference type="Proteomes" id="UP000280696"/>
    </source>
</evidence>
<feature type="compositionally biased region" description="Polar residues" evidence="1">
    <location>
        <begin position="112"/>
        <end position="123"/>
    </location>
</feature>
<feature type="transmembrane region" description="Helical" evidence="2">
    <location>
        <begin position="59"/>
        <end position="82"/>
    </location>
</feature>
<evidence type="ECO:0000256" key="1">
    <source>
        <dbReference type="SAM" id="MobiDB-lite"/>
    </source>
</evidence>
<dbReference type="GO" id="GO:0016787">
    <property type="term" value="F:hydrolase activity"/>
    <property type="evidence" value="ECO:0007669"/>
    <property type="project" value="UniProtKB-KW"/>
</dbReference>
<evidence type="ECO:0000313" key="4">
    <source>
        <dbReference type="EMBL" id="RKI92063.1"/>
    </source>
</evidence>
<dbReference type="InterPro" id="IPR042047">
    <property type="entry name" value="SleB_dom1"/>
</dbReference>
<dbReference type="OrthoDB" id="9785345at2"/>
<evidence type="ECO:0000259" key="3">
    <source>
        <dbReference type="Pfam" id="PF07486"/>
    </source>
</evidence>
<dbReference type="InterPro" id="IPR011105">
    <property type="entry name" value="Cell_wall_hydrolase_SleB"/>
</dbReference>
<keyword evidence="2" id="KW-0472">Membrane</keyword>
<feature type="domain" description="Cell wall hydrolase SleB" evidence="3">
    <location>
        <begin position="140"/>
        <end position="241"/>
    </location>
</feature>
<gene>
    <name evidence="4" type="ORF">D7V94_08320</name>
</gene>
<dbReference type="Pfam" id="PF07486">
    <property type="entry name" value="Hydrolase_2"/>
    <property type="match status" value="1"/>
</dbReference>
<reference evidence="4 5" key="1">
    <citation type="submission" date="2018-09" db="EMBL/GenBank/DDBJ databases">
        <title>Murine metabolic-syndrome-specific gut microbial biobank.</title>
        <authorList>
            <person name="Liu C."/>
        </authorList>
    </citation>
    <scope>NUCLEOTIDE SEQUENCE [LARGE SCALE GENOMIC DNA]</scope>
    <source>
        <strain evidence="4 5">0.1xD8-82</strain>
    </source>
</reference>
<accession>A0A3A9AWW2</accession>
<proteinExistence type="predicted"/>
<keyword evidence="2" id="KW-0812">Transmembrane</keyword>
<organism evidence="4 5">
    <name type="scientific">Parablautia intestinalis</name>
    <dbReference type="NCBI Taxonomy" id="2320100"/>
    <lineage>
        <taxon>Bacteria</taxon>
        <taxon>Bacillati</taxon>
        <taxon>Bacillota</taxon>
        <taxon>Clostridia</taxon>
        <taxon>Lachnospirales</taxon>
        <taxon>Lachnospiraceae</taxon>
        <taxon>Parablautia</taxon>
    </lineage>
</organism>
<dbReference type="Proteomes" id="UP000280696">
    <property type="component" value="Unassembled WGS sequence"/>
</dbReference>
<dbReference type="AlphaFoldDB" id="A0A3A9AWW2"/>
<feature type="region of interest" description="Disordered" evidence="1">
    <location>
        <begin position="91"/>
        <end position="123"/>
    </location>
</feature>
<dbReference type="EMBL" id="RAYQ01000006">
    <property type="protein sequence ID" value="RKI92063.1"/>
    <property type="molecule type" value="Genomic_DNA"/>
</dbReference>
<keyword evidence="4" id="KW-0378">Hydrolase</keyword>
<feature type="compositionally biased region" description="Basic and acidic residues" evidence="1">
    <location>
        <begin position="98"/>
        <end position="110"/>
    </location>
</feature>
<keyword evidence="2" id="KW-1133">Transmembrane helix</keyword>
<protein>
    <submittedName>
        <fullName evidence="4">Cell wall hydrolase</fullName>
    </submittedName>
</protein>
<keyword evidence="5" id="KW-1185">Reference proteome</keyword>